<dbReference type="GO" id="GO:0003677">
    <property type="term" value="F:DNA binding"/>
    <property type="evidence" value="ECO:0007669"/>
    <property type="project" value="UniProtKB-KW"/>
</dbReference>
<sequence length="70" mass="8095">MILHPWMHCFRCRHPVRRTSRIVHCLPGPHPMKCRPVLNVGDCVPFHFCPCSVMLYVIHKGITKAPPPKN</sequence>
<comment type="caution">
    <text evidence="7">The sequence shown here is derived from an EMBL/GenBank/DDBJ whole genome shotgun (WGS) entry which is preliminary data.</text>
</comment>
<accession>A0A6B1F5X5</accession>
<dbReference type="GO" id="GO:0016757">
    <property type="term" value="F:glycosyltransferase activity"/>
    <property type="evidence" value="ECO:0007669"/>
    <property type="project" value="UniProtKB-KW"/>
</dbReference>
<keyword evidence="1" id="KW-1277">Toxin-antitoxin system</keyword>
<name>A0A6B1F5X5_9SYNE</name>
<dbReference type="InterPro" id="IPR029494">
    <property type="entry name" value="DarT"/>
</dbReference>
<evidence type="ECO:0000256" key="2">
    <source>
        <dbReference type="ARBA" id="ARBA00022676"/>
    </source>
</evidence>
<evidence type="ECO:0000256" key="5">
    <source>
        <dbReference type="ARBA" id="ARBA00023125"/>
    </source>
</evidence>
<evidence type="ECO:0000256" key="4">
    <source>
        <dbReference type="ARBA" id="ARBA00022695"/>
    </source>
</evidence>
<feature type="domain" description="DarT" evidence="6">
    <location>
        <begin position="32"/>
        <end position="62"/>
    </location>
</feature>
<evidence type="ECO:0000313" key="7">
    <source>
        <dbReference type="EMBL" id="MYG38149.1"/>
    </source>
</evidence>
<keyword evidence="3" id="KW-0808">Transferase</keyword>
<dbReference type="GO" id="GO:0016779">
    <property type="term" value="F:nucleotidyltransferase activity"/>
    <property type="evidence" value="ECO:0007669"/>
    <property type="project" value="UniProtKB-KW"/>
</dbReference>
<dbReference type="AlphaFoldDB" id="A0A6B1F5X5"/>
<keyword evidence="2" id="KW-0328">Glycosyltransferase</keyword>
<protein>
    <submittedName>
        <fullName evidence="7">DUF4433 domain-containing protein</fullName>
    </submittedName>
</protein>
<evidence type="ECO:0000256" key="3">
    <source>
        <dbReference type="ARBA" id="ARBA00022679"/>
    </source>
</evidence>
<evidence type="ECO:0000259" key="6">
    <source>
        <dbReference type="Pfam" id="PF14487"/>
    </source>
</evidence>
<reference evidence="7" key="1">
    <citation type="submission" date="2019-09" db="EMBL/GenBank/DDBJ databases">
        <title>Characterisation of the sponge microbiome using genome-centric metagenomics.</title>
        <authorList>
            <person name="Engelberts J.P."/>
            <person name="Robbins S.J."/>
            <person name="De Goeij J.M."/>
            <person name="Aranda M."/>
            <person name="Bell S.C."/>
            <person name="Webster N.S."/>
        </authorList>
    </citation>
    <scope>NUCLEOTIDE SEQUENCE</scope>
    <source>
        <strain evidence="7">SB0676_bin_10</strain>
    </source>
</reference>
<gene>
    <name evidence="7" type="ORF">F4162_03935</name>
</gene>
<dbReference type="EMBL" id="VYDO01000132">
    <property type="protein sequence ID" value="MYG38149.1"/>
    <property type="molecule type" value="Genomic_DNA"/>
</dbReference>
<keyword evidence="4" id="KW-0548">Nucleotidyltransferase</keyword>
<dbReference type="Pfam" id="PF14487">
    <property type="entry name" value="DarT"/>
    <property type="match status" value="1"/>
</dbReference>
<proteinExistence type="predicted"/>
<organism evidence="7">
    <name type="scientific">Synechococcus sp. SB0676_bin_10</name>
    <dbReference type="NCBI Taxonomy" id="2604869"/>
    <lineage>
        <taxon>Bacteria</taxon>
        <taxon>Bacillati</taxon>
        <taxon>Cyanobacteriota</taxon>
        <taxon>Cyanophyceae</taxon>
        <taxon>Synechococcales</taxon>
        <taxon>Synechococcaceae</taxon>
        <taxon>Synechococcus</taxon>
    </lineage>
</organism>
<evidence type="ECO:0000256" key="1">
    <source>
        <dbReference type="ARBA" id="ARBA00022649"/>
    </source>
</evidence>
<keyword evidence="5" id="KW-0238">DNA-binding</keyword>